<evidence type="ECO:0000313" key="3">
    <source>
        <dbReference type="Proteomes" id="UP000541444"/>
    </source>
</evidence>
<dbReference type="EMBL" id="JACGCM010001183">
    <property type="protein sequence ID" value="KAF6160011.1"/>
    <property type="molecule type" value="Genomic_DNA"/>
</dbReference>
<keyword evidence="3" id="KW-1185">Reference proteome</keyword>
<dbReference type="Proteomes" id="UP000541444">
    <property type="component" value="Unassembled WGS sequence"/>
</dbReference>
<dbReference type="AlphaFoldDB" id="A0A7J7MYK2"/>
<accession>A0A7J7MYK2</accession>
<keyword evidence="1" id="KW-0732">Signal</keyword>
<name>A0A7J7MYK2_9MAGN</name>
<gene>
    <name evidence="2" type="ORF">GIB67_033095</name>
</gene>
<protein>
    <recommendedName>
        <fullName evidence="4">Defensin-like protein</fullName>
    </recommendedName>
</protein>
<proteinExistence type="predicted"/>
<evidence type="ECO:0008006" key="4">
    <source>
        <dbReference type="Google" id="ProtNLM"/>
    </source>
</evidence>
<sequence length="88" mass="9391">MAKPQATAALCTILLILSAGIDIAVGNCFKYEDFPMGCNFGVCFSICAASFPFRLVSALCINLRACECHYLCGPNALNEKTSLTGHQP</sequence>
<evidence type="ECO:0000256" key="1">
    <source>
        <dbReference type="SAM" id="SignalP"/>
    </source>
</evidence>
<reference evidence="2 3" key="1">
    <citation type="journal article" date="2020" name="IScience">
        <title>Genome Sequencing of the Endangered Kingdonia uniflora (Circaeasteraceae, Ranunculales) Reveals Potential Mechanisms of Evolutionary Specialization.</title>
        <authorList>
            <person name="Sun Y."/>
            <person name="Deng T."/>
            <person name="Zhang A."/>
            <person name="Moore M.J."/>
            <person name="Landis J.B."/>
            <person name="Lin N."/>
            <person name="Zhang H."/>
            <person name="Zhang X."/>
            <person name="Huang J."/>
            <person name="Zhang X."/>
            <person name="Sun H."/>
            <person name="Wang H."/>
        </authorList>
    </citation>
    <scope>NUCLEOTIDE SEQUENCE [LARGE SCALE GENOMIC DNA]</scope>
    <source>
        <strain evidence="2">TB1705</strain>
        <tissue evidence="2">Leaf</tissue>
    </source>
</reference>
<comment type="caution">
    <text evidence="2">The sequence shown here is derived from an EMBL/GenBank/DDBJ whole genome shotgun (WGS) entry which is preliminary data.</text>
</comment>
<organism evidence="2 3">
    <name type="scientific">Kingdonia uniflora</name>
    <dbReference type="NCBI Taxonomy" id="39325"/>
    <lineage>
        <taxon>Eukaryota</taxon>
        <taxon>Viridiplantae</taxon>
        <taxon>Streptophyta</taxon>
        <taxon>Embryophyta</taxon>
        <taxon>Tracheophyta</taxon>
        <taxon>Spermatophyta</taxon>
        <taxon>Magnoliopsida</taxon>
        <taxon>Ranunculales</taxon>
        <taxon>Circaeasteraceae</taxon>
        <taxon>Kingdonia</taxon>
    </lineage>
</organism>
<feature type="chain" id="PRO_5029618421" description="Defensin-like protein" evidence="1">
    <location>
        <begin position="27"/>
        <end position="88"/>
    </location>
</feature>
<feature type="signal peptide" evidence="1">
    <location>
        <begin position="1"/>
        <end position="26"/>
    </location>
</feature>
<evidence type="ECO:0000313" key="2">
    <source>
        <dbReference type="EMBL" id="KAF6160011.1"/>
    </source>
</evidence>